<feature type="region of interest" description="Disordered" evidence="4">
    <location>
        <begin position="150"/>
        <end position="206"/>
    </location>
</feature>
<feature type="compositionally biased region" description="Polar residues" evidence="4">
    <location>
        <begin position="611"/>
        <end position="626"/>
    </location>
</feature>
<keyword evidence="3" id="KW-0539">Nucleus</keyword>
<dbReference type="PANTHER" id="PTHR45935:SF15">
    <property type="entry name" value="SCAN BOX DOMAIN-CONTAINING PROTEIN"/>
    <property type="match status" value="1"/>
</dbReference>
<dbReference type="PROSITE" id="PS50804">
    <property type="entry name" value="SCAN_BOX"/>
    <property type="match status" value="1"/>
</dbReference>
<dbReference type="InterPro" id="IPR036051">
    <property type="entry name" value="KRAB_dom_sf"/>
</dbReference>
<dbReference type="GeneTree" id="ENSGT00940000154715"/>
<evidence type="ECO:0000313" key="8">
    <source>
        <dbReference type="Proteomes" id="UP000694392"/>
    </source>
</evidence>
<dbReference type="InterPro" id="IPR001909">
    <property type="entry name" value="KRAB"/>
</dbReference>
<feature type="region of interest" description="Disordered" evidence="4">
    <location>
        <begin position="374"/>
        <end position="425"/>
    </location>
</feature>
<feature type="region of interest" description="Disordered" evidence="4">
    <location>
        <begin position="234"/>
        <end position="262"/>
    </location>
</feature>
<feature type="compositionally biased region" description="Polar residues" evidence="4">
    <location>
        <begin position="790"/>
        <end position="801"/>
    </location>
</feature>
<proteinExistence type="predicted"/>
<keyword evidence="2" id="KW-0804">Transcription</keyword>
<feature type="compositionally biased region" description="Low complexity" evidence="4">
    <location>
        <begin position="248"/>
        <end position="262"/>
    </location>
</feature>
<feature type="compositionally biased region" description="Basic and acidic residues" evidence="4">
    <location>
        <begin position="627"/>
        <end position="636"/>
    </location>
</feature>
<dbReference type="Gene3D" id="6.10.140.140">
    <property type="match status" value="1"/>
</dbReference>
<feature type="region of interest" description="Disordered" evidence="4">
    <location>
        <begin position="784"/>
        <end position="824"/>
    </location>
</feature>
<evidence type="ECO:0000256" key="4">
    <source>
        <dbReference type="SAM" id="MobiDB-lite"/>
    </source>
</evidence>
<feature type="region of interest" description="Disordered" evidence="4">
    <location>
        <begin position="107"/>
        <end position="127"/>
    </location>
</feature>
<evidence type="ECO:0000313" key="7">
    <source>
        <dbReference type="Ensembl" id="ENSSPUP00000014076.1"/>
    </source>
</evidence>
<keyword evidence="1" id="KW-0805">Transcription regulation</keyword>
<dbReference type="InterPro" id="IPR038269">
    <property type="entry name" value="SCAN_sf"/>
</dbReference>
<feature type="domain" description="SCAN box" evidence="5">
    <location>
        <begin position="424"/>
        <end position="506"/>
    </location>
</feature>
<accession>A0A8D0GYK6</accession>
<feature type="region of interest" description="Disordered" evidence="4">
    <location>
        <begin position="322"/>
        <end position="362"/>
    </location>
</feature>
<reference evidence="7" key="2">
    <citation type="submission" date="2025-09" db="UniProtKB">
        <authorList>
            <consortium name="Ensembl"/>
        </authorList>
    </citation>
    <scope>IDENTIFICATION</scope>
</reference>
<dbReference type="Proteomes" id="UP000694392">
    <property type="component" value="Unplaced"/>
</dbReference>
<feature type="compositionally biased region" description="Basic and acidic residues" evidence="4">
    <location>
        <begin position="189"/>
        <end position="206"/>
    </location>
</feature>
<protein>
    <submittedName>
        <fullName evidence="7">Uncharacterized protein</fullName>
    </submittedName>
</protein>
<feature type="compositionally biased region" description="Pro residues" evidence="4">
    <location>
        <begin position="341"/>
        <end position="356"/>
    </location>
</feature>
<dbReference type="Pfam" id="PF02023">
    <property type="entry name" value="SCAN"/>
    <property type="match status" value="1"/>
</dbReference>
<dbReference type="Ensembl" id="ENSSPUT00000015015.1">
    <property type="protein sequence ID" value="ENSSPUP00000014076.1"/>
    <property type="gene ID" value="ENSSPUG00000010852.1"/>
</dbReference>
<dbReference type="InterPro" id="IPR003309">
    <property type="entry name" value="SCAN_dom"/>
</dbReference>
<sequence>MKGLKVAYRKAKESNVGGRPPAKCPFYEEMDQIMTHCISNRLSFPSDASEGPSTMMNRQDALSGSDLWGSQAGVSESQGTEELGYIHPDSQEPFGEIHVIPVQVKEEEEVASADEIPPEPGTSTPAVVEAHPAPKRLISALDRLAHLRARKHKAREDGPQSSQKGPSQKHPRSHQMELKRMRRQGAGQAEEKQSLEEFIQHDREMRREDREFQAQLFEKLFEKQTELIQALAQLSPPTPAPSVPALPSPTATKEGAGAAAAPGPQLQALLEQMVRAKVLGKKGHYPVGPALKEEPGASSGKGPPAVQYWTAEEILEWLIPQQMGNGQQPPGELCPQVLPAPRLPPAERPAPVPAPPKGDRKEDNLEAELSILKEAADSSYGQRDQQGSQILPHLSSKAKQASGCPDASDSMKGKGTGTSTETRRQHFRGFRYQDAKGPRDVYCCLQELSHQWLEPEIRTKEQILELLVLEQFLNVLPEEIQSWVREHQPENCEDALALAEEFQLSLVPRRRRGQMPVAPKEMAVDFTQAEWTLPDERERQICEKIMRENCGSVSSLSTSPSLQMMKRLKLSLRGQAASEQDGEEAMRKRRRLVNGSERLETAEKARDVIKSQMSKASQQGETSPQDDLSHPRGGESMMDREATVEGGSSGVSGDLNKHPASANPFLPVLAPSSKGHAIPSSPQWRGNGHMSPELDGPWLSDSIKMSLDSPKNGGDNGNQMPADVLSHSGACAPCTNCTRLRAELHDTQEELRLTQASTLYGLSGTCLQDLSEALDTISRILNARSRPQRHTAQNASETPSRAAQRETHVSPPKLLRVPLPTKKI</sequence>
<feature type="compositionally biased region" description="Pro residues" evidence="4">
    <location>
        <begin position="236"/>
        <end position="247"/>
    </location>
</feature>
<dbReference type="SMART" id="SM00349">
    <property type="entry name" value="KRAB"/>
    <property type="match status" value="1"/>
</dbReference>
<evidence type="ECO:0000256" key="2">
    <source>
        <dbReference type="ARBA" id="ARBA00023163"/>
    </source>
</evidence>
<feature type="compositionally biased region" description="Basic and acidic residues" evidence="4">
    <location>
        <begin position="597"/>
        <end position="609"/>
    </location>
</feature>
<evidence type="ECO:0000256" key="1">
    <source>
        <dbReference type="ARBA" id="ARBA00023015"/>
    </source>
</evidence>
<feature type="compositionally biased region" description="Low complexity" evidence="4">
    <location>
        <begin position="322"/>
        <end position="331"/>
    </location>
</feature>
<feature type="region of interest" description="Disordered" evidence="4">
    <location>
        <begin position="674"/>
        <end position="721"/>
    </location>
</feature>
<feature type="region of interest" description="Disordered" evidence="4">
    <location>
        <begin position="572"/>
        <end position="636"/>
    </location>
</feature>
<dbReference type="SMART" id="SM00431">
    <property type="entry name" value="SCAN"/>
    <property type="match status" value="1"/>
</dbReference>
<dbReference type="InterPro" id="IPR050916">
    <property type="entry name" value="SCAN-C2H2_zinc_finger"/>
</dbReference>
<reference evidence="7" key="1">
    <citation type="submission" date="2025-08" db="UniProtKB">
        <authorList>
            <consortium name="Ensembl"/>
        </authorList>
    </citation>
    <scope>IDENTIFICATION</scope>
</reference>
<dbReference type="Pfam" id="PF01352">
    <property type="entry name" value="KRAB"/>
    <property type="match status" value="1"/>
</dbReference>
<feature type="compositionally biased region" description="Polar residues" evidence="4">
    <location>
        <begin position="379"/>
        <end position="389"/>
    </location>
</feature>
<keyword evidence="8" id="KW-1185">Reference proteome</keyword>
<dbReference type="GO" id="GO:0006355">
    <property type="term" value="P:regulation of DNA-templated transcription"/>
    <property type="evidence" value="ECO:0007669"/>
    <property type="project" value="InterPro"/>
</dbReference>
<dbReference type="SUPFAM" id="SSF109640">
    <property type="entry name" value="KRAB domain (Kruppel-associated box)"/>
    <property type="match status" value="1"/>
</dbReference>
<dbReference type="PANTHER" id="PTHR45935">
    <property type="entry name" value="PROTEIN ZBED8-RELATED"/>
    <property type="match status" value="1"/>
</dbReference>
<evidence type="ECO:0000259" key="5">
    <source>
        <dbReference type="PROSITE" id="PS50804"/>
    </source>
</evidence>
<dbReference type="OMA" id="RSHQMEL"/>
<dbReference type="Gene3D" id="1.10.4020.10">
    <property type="entry name" value="DNA breaking-rejoining enzymes"/>
    <property type="match status" value="1"/>
</dbReference>
<dbReference type="SUPFAM" id="SSF47353">
    <property type="entry name" value="Retrovirus capsid dimerization domain-like"/>
    <property type="match status" value="1"/>
</dbReference>
<dbReference type="PROSITE" id="PS50805">
    <property type="entry name" value="KRAB"/>
    <property type="match status" value="1"/>
</dbReference>
<evidence type="ECO:0000256" key="3">
    <source>
        <dbReference type="ARBA" id="ARBA00023242"/>
    </source>
</evidence>
<dbReference type="FunFam" id="1.10.4020.10:FF:000001">
    <property type="entry name" value="zinc finger protein 263 isoform X1"/>
    <property type="match status" value="1"/>
</dbReference>
<name>A0A8D0GYK6_SPHPU</name>
<dbReference type="CDD" id="cd07936">
    <property type="entry name" value="SCAN"/>
    <property type="match status" value="1"/>
</dbReference>
<feature type="domain" description="KRAB" evidence="6">
    <location>
        <begin position="517"/>
        <end position="598"/>
    </location>
</feature>
<organism evidence="7 8">
    <name type="scientific">Sphenodon punctatus</name>
    <name type="common">Tuatara</name>
    <name type="synonym">Hatteria punctata</name>
    <dbReference type="NCBI Taxonomy" id="8508"/>
    <lineage>
        <taxon>Eukaryota</taxon>
        <taxon>Metazoa</taxon>
        <taxon>Chordata</taxon>
        <taxon>Craniata</taxon>
        <taxon>Vertebrata</taxon>
        <taxon>Euteleostomi</taxon>
        <taxon>Lepidosauria</taxon>
        <taxon>Sphenodontia</taxon>
        <taxon>Sphenodontidae</taxon>
        <taxon>Sphenodon</taxon>
    </lineage>
</organism>
<evidence type="ECO:0000259" key="6">
    <source>
        <dbReference type="PROSITE" id="PS50805"/>
    </source>
</evidence>
<dbReference type="AlphaFoldDB" id="A0A8D0GYK6"/>